<dbReference type="GO" id="GO:0042254">
    <property type="term" value="P:ribosome biogenesis"/>
    <property type="evidence" value="ECO:0007669"/>
    <property type="project" value="UniProtKB-KW"/>
</dbReference>
<dbReference type="Pfam" id="PF04939">
    <property type="entry name" value="RRS1"/>
    <property type="match status" value="1"/>
</dbReference>
<evidence type="ECO:0000256" key="3">
    <source>
        <dbReference type="ARBA" id="ARBA00022517"/>
    </source>
</evidence>
<dbReference type="InterPro" id="IPR009072">
    <property type="entry name" value="Histone-fold"/>
</dbReference>
<keyword evidence="4" id="KW-0805">Transcription regulation</keyword>
<comment type="similarity">
    <text evidence="8">Belongs to the NFYC/HAP5 subunit family.</text>
</comment>
<evidence type="ECO:0000256" key="2">
    <source>
        <dbReference type="ARBA" id="ARBA00010077"/>
    </source>
</evidence>
<evidence type="ECO:0000259" key="10">
    <source>
        <dbReference type="Pfam" id="PF00125"/>
    </source>
</evidence>
<evidence type="ECO:0000256" key="8">
    <source>
        <dbReference type="ARBA" id="ARBA00038129"/>
    </source>
</evidence>
<dbReference type="PANTHER" id="PTHR10252:SF144">
    <property type="entry name" value="HISTONE H2A_H2B_H3 DOMAIN-CONTAINING PROTEIN"/>
    <property type="match status" value="1"/>
</dbReference>
<dbReference type="GO" id="GO:0000981">
    <property type="term" value="F:DNA-binding transcription factor activity, RNA polymerase II-specific"/>
    <property type="evidence" value="ECO:0007669"/>
    <property type="project" value="TreeGrafter"/>
</dbReference>
<comment type="function">
    <text evidence="9">Involved in ribosomal large subunit assembly.</text>
</comment>
<comment type="subcellular location">
    <subcellularLocation>
        <location evidence="1 9">Nucleus</location>
    </subcellularLocation>
</comment>
<keyword evidence="6" id="KW-0804">Transcription</keyword>
<organism evidence="11">
    <name type="scientific">Aegilops tauschii</name>
    <name type="common">Tausch's goatgrass</name>
    <name type="synonym">Aegilops squarrosa</name>
    <dbReference type="NCBI Taxonomy" id="37682"/>
    <lineage>
        <taxon>Eukaryota</taxon>
        <taxon>Viridiplantae</taxon>
        <taxon>Streptophyta</taxon>
        <taxon>Embryophyta</taxon>
        <taxon>Tracheophyta</taxon>
        <taxon>Spermatophyta</taxon>
        <taxon>Magnoliopsida</taxon>
        <taxon>Liliopsida</taxon>
        <taxon>Poales</taxon>
        <taxon>Poaceae</taxon>
        <taxon>BOP clade</taxon>
        <taxon>Pooideae</taxon>
        <taxon>Triticodae</taxon>
        <taxon>Triticeae</taxon>
        <taxon>Triticinae</taxon>
        <taxon>Aegilops</taxon>
    </lineage>
</organism>
<evidence type="ECO:0000313" key="11">
    <source>
        <dbReference type="EnsemblPlants" id="EMT33375"/>
    </source>
</evidence>
<protein>
    <recommendedName>
        <fullName evidence="9">Ribosome biogenesis regulatory protein</fullName>
    </recommendedName>
</protein>
<dbReference type="CDD" id="cd22908">
    <property type="entry name" value="HFD_NFYC-like"/>
    <property type="match status" value="1"/>
</dbReference>
<reference evidence="11" key="1">
    <citation type="submission" date="2015-06" db="UniProtKB">
        <authorList>
            <consortium name="EnsemblPlants"/>
        </authorList>
    </citation>
    <scope>IDENTIFICATION</scope>
</reference>
<dbReference type="Pfam" id="PF00125">
    <property type="entry name" value="Histone"/>
    <property type="match status" value="1"/>
</dbReference>
<dbReference type="AlphaFoldDB" id="N1R5K9"/>
<evidence type="ECO:0000256" key="7">
    <source>
        <dbReference type="ARBA" id="ARBA00023242"/>
    </source>
</evidence>
<dbReference type="GO" id="GO:0046982">
    <property type="term" value="F:protein heterodimerization activity"/>
    <property type="evidence" value="ECO:0007669"/>
    <property type="project" value="InterPro"/>
</dbReference>
<keyword evidence="7 9" id="KW-0539">Nucleus</keyword>
<dbReference type="FunFam" id="1.10.20.10:FF:000006">
    <property type="entry name" value="Nuclear transcription factor Y subunit gamma"/>
    <property type="match status" value="1"/>
</dbReference>
<dbReference type="SUPFAM" id="SSF47113">
    <property type="entry name" value="Histone-fold"/>
    <property type="match status" value="1"/>
</dbReference>
<evidence type="ECO:0000256" key="4">
    <source>
        <dbReference type="ARBA" id="ARBA00023015"/>
    </source>
</evidence>
<evidence type="ECO:0000256" key="9">
    <source>
        <dbReference type="RuleBase" id="RU364132"/>
    </source>
</evidence>
<name>N1R5K9_AEGTA</name>
<dbReference type="GO" id="GO:0005634">
    <property type="term" value="C:nucleus"/>
    <property type="evidence" value="ECO:0007669"/>
    <property type="project" value="UniProtKB-SubCell"/>
</dbReference>
<dbReference type="InterPro" id="IPR007023">
    <property type="entry name" value="Ribosom_reg"/>
</dbReference>
<evidence type="ECO:0000256" key="1">
    <source>
        <dbReference type="ARBA" id="ARBA00004123"/>
    </source>
</evidence>
<dbReference type="PANTHER" id="PTHR10252">
    <property type="entry name" value="HISTONE-LIKE TRANSCRIPTION FACTOR CCAAT-RELATED"/>
    <property type="match status" value="1"/>
</dbReference>
<dbReference type="EnsemblPlants" id="EMT33375">
    <property type="protein sequence ID" value="EMT33375"/>
    <property type="gene ID" value="F775_22057"/>
</dbReference>
<feature type="domain" description="Core Histone H2A/H2B/H3" evidence="10">
    <location>
        <begin position="298"/>
        <end position="371"/>
    </location>
</feature>
<dbReference type="InterPro" id="IPR007125">
    <property type="entry name" value="H2A/H2B/H3"/>
</dbReference>
<dbReference type="Gene3D" id="1.10.20.10">
    <property type="entry name" value="Histone, subunit A"/>
    <property type="match status" value="1"/>
</dbReference>
<accession>N1R5K9</accession>
<keyword evidence="3 9" id="KW-0690">Ribosome biogenesis</keyword>
<comment type="similarity">
    <text evidence="2 9">Belongs to the RRS1 family.</text>
</comment>
<proteinExistence type="inferred from homology"/>
<evidence type="ECO:0000256" key="6">
    <source>
        <dbReference type="ARBA" id="ARBA00023163"/>
    </source>
</evidence>
<dbReference type="GO" id="GO:0000978">
    <property type="term" value="F:RNA polymerase II cis-regulatory region sequence-specific DNA binding"/>
    <property type="evidence" value="ECO:0007669"/>
    <property type="project" value="TreeGrafter"/>
</dbReference>
<sequence length="461" mass="52066">MDIISLYNPNYIVIPDLEHYAYVTDMLSHAGLFRQAVDLVENKLQKCSTAGLLNILDACIILGNFTMAESNAEKYVETEASVHTAIHCSGSNIWCEINILVGIIKRKKNKHEWDEQTSSWKWTYGYDCVNNDKDIPIIAAKMTDGRLLPQDLYHLSISNLTIRIEPSVEAVPEDLLDELEGWDFGNLCQKDGLGNLSLQWVMLLVDHKCILPQPIRLEQQWLQLLASLLPVHSQCHVPAPPAIPPAGSQPMPPFPANPAQLSAQNQLMYEQSQQYQQQLQQLHQRRLQQFWAQQRSEIEQATDIKKHPVQLKRIRKIMKADEGVHMISAEAPVVFSKACEMLTLEMTMRSWMVTEENKRRILKKSDVAAAVARTDVYDFLADIIPLDEMKEEGVGLHRAGPPPPPLGAPAGAYPYYYPPQLQVPGAAMVHGGQQVPQGHLPHVWIDLQEQQEKEDQQSESG</sequence>
<keyword evidence="5" id="KW-0238">DNA-binding</keyword>
<dbReference type="InterPro" id="IPR050568">
    <property type="entry name" value="Transcr_DNA_Rep_Reg"/>
</dbReference>
<dbReference type="ExpressionAtlas" id="N1R5K9">
    <property type="expression patterns" value="baseline"/>
</dbReference>
<evidence type="ECO:0000256" key="5">
    <source>
        <dbReference type="ARBA" id="ARBA00023125"/>
    </source>
</evidence>